<dbReference type="SUPFAM" id="SSF52374">
    <property type="entry name" value="Nucleotidylyl transferase"/>
    <property type="match status" value="1"/>
</dbReference>
<evidence type="ECO:0000256" key="11">
    <source>
        <dbReference type="NCBIfam" id="TIGR00392"/>
    </source>
</evidence>
<proteinExistence type="inferred from homology"/>
<keyword evidence="8 12" id="KW-0030">Aminoacyl-tRNA synthetase</keyword>
<dbReference type="RefSeq" id="WP_045776490.1">
    <property type="nucleotide sequence ID" value="NZ_LAJY01000404.1"/>
</dbReference>
<dbReference type="Gene3D" id="1.10.730.20">
    <property type="match status" value="1"/>
</dbReference>
<evidence type="ECO:0000256" key="6">
    <source>
        <dbReference type="ARBA" id="ARBA00022840"/>
    </source>
</evidence>
<comment type="similarity">
    <text evidence="1">Belongs to the class-I aminoacyl-tRNA synthetase family. IleS type 1 subfamily.</text>
</comment>
<keyword evidence="7 12" id="KW-0648">Protein biosynthesis</keyword>
<keyword evidence="5 12" id="KW-0547">Nucleotide-binding</keyword>
<dbReference type="InterPro" id="IPR014729">
    <property type="entry name" value="Rossmann-like_a/b/a_fold"/>
</dbReference>
<protein>
    <recommendedName>
        <fullName evidence="2 11">Isoleucine--tRNA ligase</fullName>
        <ecNumber evidence="2 11">6.1.1.5</ecNumber>
    </recommendedName>
</protein>
<organism evidence="14 15">
    <name type="scientific">Elstera litoralis</name>
    <dbReference type="NCBI Taxonomy" id="552518"/>
    <lineage>
        <taxon>Bacteria</taxon>
        <taxon>Pseudomonadati</taxon>
        <taxon>Pseudomonadota</taxon>
        <taxon>Alphaproteobacteria</taxon>
        <taxon>Rhodospirillales</taxon>
        <taxon>Rhodospirillaceae</taxon>
        <taxon>Elstera</taxon>
    </lineage>
</organism>
<keyword evidence="6 12" id="KW-0067">ATP-binding</keyword>
<evidence type="ECO:0000256" key="10">
    <source>
        <dbReference type="ARBA" id="ARBA00048359"/>
    </source>
</evidence>
<evidence type="ECO:0000313" key="14">
    <source>
        <dbReference type="EMBL" id="KJV08953.1"/>
    </source>
</evidence>
<dbReference type="SUPFAM" id="SSF50677">
    <property type="entry name" value="ValRS/IleRS/LeuRS editing domain"/>
    <property type="match status" value="1"/>
</dbReference>
<dbReference type="Gene3D" id="3.90.740.10">
    <property type="entry name" value="Valyl/Leucyl/Isoleucyl-tRNA synthetase, editing domain"/>
    <property type="match status" value="1"/>
</dbReference>
<dbReference type="PANTHER" id="PTHR42765:SF1">
    <property type="entry name" value="ISOLEUCINE--TRNA LIGASE, MITOCHONDRIAL"/>
    <property type="match status" value="1"/>
</dbReference>
<dbReference type="GO" id="GO:0002161">
    <property type="term" value="F:aminoacyl-tRNA deacylase activity"/>
    <property type="evidence" value="ECO:0007669"/>
    <property type="project" value="InterPro"/>
</dbReference>
<dbReference type="PRINTS" id="PR00984">
    <property type="entry name" value="TRNASYNTHILE"/>
</dbReference>
<dbReference type="Proteomes" id="UP000033774">
    <property type="component" value="Unassembled WGS sequence"/>
</dbReference>
<dbReference type="InterPro" id="IPR009008">
    <property type="entry name" value="Val/Leu/Ile-tRNA-synth_edit"/>
</dbReference>
<feature type="domain" description="Aminoacyl-tRNA synthetase class Ia" evidence="13">
    <location>
        <begin position="29"/>
        <end position="649"/>
    </location>
</feature>
<dbReference type="PROSITE" id="PS00178">
    <property type="entry name" value="AA_TRNA_LIGASE_I"/>
    <property type="match status" value="1"/>
</dbReference>
<evidence type="ECO:0000256" key="5">
    <source>
        <dbReference type="ARBA" id="ARBA00022741"/>
    </source>
</evidence>
<accession>A0A0F3IQX0</accession>
<dbReference type="Gene3D" id="1.10.10.830">
    <property type="entry name" value="Ile-tRNA synthetase CP2 domain-like"/>
    <property type="match status" value="1"/>
</dbReference>
<evidence type="ECO:0000256" key="12">
    <source>
        <dbReference type="RuleBase" id="RU363035"/>
    </source>
</evidence>
<evidence type="ECO:0000256" key="3">
    <source>
        <dbReference type="ARBA" id="ARBA00022490"/>
    </source>
</evidence>
<dbReference type="InterPro" id="IPR002301">
    <property type="entry name" value="Ile-tRNA-ligase"/>
</dbReference>
<dbReference type="EC" id="6.1.1.5" evidence="2 11"/>
<reference evidence="14 15" key="1">
    <citation type="submission" date="2015-03" db="EMBL/GenBank/DDBJ databases">
        <title>Draft genome sequence of Elstera litoralis.</title>
        <authorList>
            <person name="Rahalkar M.C."/>
            <person name="Dhakephalkar P.K."/>
            <person name="Pore S.D."/>
            <person name="Arora P."/>
            <person name="Kapse N.G."/>
            <person name="Pandit P.S."/>
        </authorList>
    </citation>
    <scope>NUCLEOTIDE SEQUENCE [LARGE SCALE GENOMIC DNA]</scope>
    <source>
        <strain evidence="14 15">Dia-1</strain>
    </source>
</reference>
<dbReference type="GO" id="GO:0005829">
    <property type="term" value="C:cytosol"/>
    <property type="evidence" value="ECO:0007669"/>
    <property type="project" value="TreeGrafter"/>
</dbReference>
<gene>
    <name evidence="14" type="primary">ileS</name>
    <name evidence="14" type="ORF">VZ95_14495</name>
</gene>
<dbReference type="NCBIfam" id="TIGR00392">
    <property type="entry name" value="ileS"/>
    <property type="match status" value="1"/>
</dbReference>
<dbReference type="AlphaFoldDB" id="A0A0F3IQX0"/>
<dbReference type="InterPro" id="IPR002300">
    <property type="entry name" value="aa-tRNA-synth_Ia"/>
</dbReference>
<comment type="function">
    <text evidence="9">Catalyzes the attachment of isoleucine to tRNA(Ile). As IleRS can inadvertently accommodate and process structurally similar amino acids such as valine, to avoid such errors it has two additional distinct tRNA(Ile)-dependent editing activities. One activity is designated as 'pretransfer' editing and involves the hydrolysis of activated Val-AMP. The other activity is designated 'posttransfer' editing and involves deacylation of mischarged Val-tRNA(Ile).</text>
</comment>
<keyword evidence="4 12" id="KW-0436">Ligase</keyword>
<feature type="non-terminal residue" evidence="14">
    <location>
        <position position="706"/>
    </location>
</feature>
<evidence type="ECO:0000256" key="4">
    <source>
        <dbReference type="ARBA" id="ARBA00022598"/>
    </source>
</evidence>
<dbReference type="EMBL" id="LAJY01000404">
    <property type="protein sequence ID" value="KJV08953.1"/>
    <property type="molecule type" value="Genomic_DNA"/>
</dbReference>
<dbReference type="GO" id="GO:0005524">
    <property type="term" value="F:ATP binding"/>
    <property type="evidence" value="ECO:0007669"/>
    <property type="project" value="UniProtKB-KW"/>
</dbReference>
<evidence type="ECO:0000256" key="7">
    <source>
        <dbReference type="ARBA" id="ARBA00022917"/>
    </source>
</evidence>
<dbReference type="Pfam" id="PF00133">
    <property type="entry name" value="tRNA-synt_1"/>
    <property type="match status" value="1"/>
</dbReference>
<dbReference type="SUPFAM" id="SSF47323">
    <property type="entry name" value="Anticodon-binding domain of a subclass of class I aminoacyl-tRNA synthetases"/>
    <property type="match status" value="1"/>
</dbReference>
<dbReference type="GO" id="GO:0006428">
    <property type="term" value="P:isoleucyl-tRNA aminoacylation"/>
    <property type="evidence" value="ECO:0007669"/>
    <property type="project" value="UniProtKB-UniRule"/>
</dbReference>
<keyword evidence="15" id="KW-1185">Reference proteome</keyword>
<evidence type="ECO:0000256" key="9">
    <source>
        <dbReference type="ARBA" id="ARBA00025217"/>
    </source>
</evidence>
<dbReference type="FunFam" id="3.40.50.620:FF:000042">
    <property type="entry name" value="Isoleucine--tRNA ligase"/>
    <property type="match status" value="1"/>
</dbReference>
<evidence type="ECO:0000256" key="8">
    <source>
        <dbReference type="ARBA" id="ARBA00023146"/>
    </source>
</evidence>
<evidence type="ECO:0000259" key="13">
    <source>
        <dbReference type="Pfam" id="PF00133"/>
    </source>
</evidence>
<sequence>MTRDYKTSVFLPATEFPMRGDLPKLEPAILDRWEKIDLYDRIRDDSVGRPRWVLHDGPPYANGDIHIGHAVNKILKDVINRSQRMLGQDVSYVPGWDCHGLPIEWKIEEKYRAKGLDKNAVPVVEFRQECRAFAQHWVGVQAEEFKRLGIMGDWQQPYLTMAYASEAQIFRELMKFLMKGALYQGFRPVLWSVVEQTALADAEVEYHDHTSTQIYVRFPVVSSPNAALTGAGVVIWTTTPWTIPANRAVAFNPELAYALIEVTDVAEGALAKPGDKLILAADLLEATTQATKITAFTKLADLPGTALEGTILAHPLRGQGYEFDVPLLPGAHVTADAGTGLVHTAPSHGEDDFQLGKQFGLDVPRTVAGDGKYYDSVPLFAGVHVFKADAPVCTALTEAGNLLASAKLLHSYPHSWRSKAPLIYRATPQWFISMDTDGLRDKALKAIDDTKWFPAQGKNRIGAMIAQRPDWCVSRQRTWGVPMALFIDKKTGEPLRDEGVNARIAAAFEAEGGDAWFASPASRFLGNDYNPEDYEQVSDVVEVWFDSGSTHAFVLEARPDLKWPADLYLEGSDQHRGWFHTSLLESCGTRGRAPYDAVLTHGFTLDEQGRKMSKSLGNGVDPLVVMNEFGADILRLWAMLSDYSEDTRIGKSILQYTADHYRRLRNTLRYLLGALAGFEDAEKLPIAEMPELERWVLHRLAELDKE</sequence>
<evidence type="ECO:0000313" key="15">
    <source>
        <dbReference type="Proteomes" id="UP000033774"/>
    </source>
</evidence>
<dbReference type="InterPro" id="IPR001412">
    <property type="entry name" value="aa-tRNA-synth_I_CS"/>
</dbReference>
<name>A0A0F3IQX0_9PROT</name>
<dbReference type="Gene3D" id="3.40.50.620">
    <property type="entry name" value="HUPs"/>
    <property type="match status" value="2"/>
</dbReference>
<evidence type="ECO:0000256" key="1">
    <source>
        <dbReference type="ARBA" id="ARBA00006887"/>
    </source>
</evidence>
<evidence type="ECO:0000256" key="2">
    <source>
        <dbReference type="ARBA" id="ARBA00013165"/>
    </source>
</evidence>
<comment type="caution">
    <text evidence="14">The sequence shown here is derived from an EMBL/GenBank/DDBJ whole genome shotgun (WGS) entry which is preliminary data.</text>
</comment>
<dbReference type="PANTHER" id="PTHR42765">
    <property type="entry name" value="SOLEUCYL-TRNA SYNTHETASE"/>
    <property type="match status" value="1"/>
</dbReference>
<dbReference type="GO" id="GO:0004822">
    <property type="term" value="F:isoleucine-tRNA ligase activity"/>
    <property type="evidence" value="ECO:0007669"/>
    <property type="project" value="UniProtKB-UniRule"/>
</dbReference>
<comment type="catalytic activity">
    <reaction evidence="10">
        <text>tRNA(Ile) + L-isoleucine + ATP = L-isoleucyl-tRNA(Ile) + AMP + diphosphate</text>
        <dbReference type="Rhea" id="RHEA:11060"/>
        <dbReference type="Rhea" id="RHEA-COMP:9666"/>
        <dbReference type="Rhea" id="RHEA-COMP:9695"/>
        <dbReference type="ChEBI" id="CHEBI:30616"/>
        <dbReference type="ChEBI" id="CHEBI:33019"/>
        <dbReference type="ChEBI" id="CHEBI:58045"/>
        <dbReference type="ChEBI" id="CHEBI:78442"/>
        <dbReference type="ChEBI" id="CHEBI:78528"/>
        <dbReference type="ChEBI" id="CHEBI:456215"/>
        <dbReference type="EC" id="6.1.1.5"/>
    </reaction>
</comment>
<keyword evidence="3" id="KW-0963">Cytoplasm</keyword>
<dbReference type="InterPro" id="IPR050081">
    <property type="entry name" value="Ile-tRNA_ligase"/>
</dbReference>
<dbReference type="OrthoDB" id="9810365at2"/>
<dbReference type="InterPro" id="IPR009080">
    <property type="entry name" value="tRNAsynth_Ia_anticodon-bd"/>
</dbReference>